<keyword evidence="1" id="KW-0812">Transmembrane</keyword>
<dbReference type="CDD" id="cd12797">
    <property type="entry name" value="M23_peptidase"/>
    <property type="match status" value="1"/>
</dbReference>
<dbReference type="EMBL" id="MHQS01000006">
    <property type="protein sequence ID" value="OHA09181.1"/>
    <property type="molecule type" value="Genomic_DNA"/>
</dbReference>
<dbReference type="Pfam" id="PF01476">
    <property type="entry name" value="LysM"/>
    <property type="match status" value="2"/>
</dbReference>
<dbReference type="Gene3D" id="3.10.350.10">
    <property type="entry name" value="LysM domain"/>
    <property type="match status" value="2"/>
</dbReference>
<dbReference type="InterPro" id="IPR011055">
    <property type="entry name" value="Dup_hybrid_motif"/>
</dbReference>
<organism evidence="3 4">
    <name type="scientific">Candidatus Sungbacteria bacterium RIFCSPLOWO2_01_FULL_59_16</name>
    <dbReference type="NCBI Taxonomy" id="1802280"/>
    <lineage>
        <taxon>Bacteria</taxon>
        <taxon>Candidatus Sungiibacteriota</taxon>
    </lineage>
</organism>
<evidence type="ECO:0000313" key="3">
    <source>
        <dbReference type="EMBL" id="OHA09181.1"/>
    </source>
</evidence>
<accession>A0A1G2LEC6</accession>
<keyword evidence="1" id="KW-0472">Membrane</keyword>
<dbReference type="PANTHER" id="PTHR21666">
    <property type="entry name" value="PEPTIDASE-RELATED"/>
    <property type="match status" value="1"/>
</dbReference>
<keyword evidence="1" id="KW-1133">Transmembrane helix</keyword>
<dbReference type="AlphaFoldDB" id="A0A1G2LEC6"/>
<proteinExistence type="predicted"/>
<evidence type="ECO:0000259" key="2">
    <source>
        <dbReference type="PROSITE" id="PS51782"/>
    </source>
</evidence>
<dbReference type="CDD" id="cd00118">
    <property type="entry name" value="LysM"/>
    <property type="match status" value="2"/>
</dbReference>
<dbReference type="InterPro" id="IPR018392">
    <property type="entry name" value="LysM"/>
</dbReference>
<feature type="domain" description="LysM" evidence="2">
    <location>
        <begin position="136"/>
        <end position="180"/>
    </location>
</feature>
<dbReference type="InterPro" id="IPR036779">
    <property type="entry name" value="LysM_dom_sf"/>
</dbReference>
<dbReference type="InterPro" id="IPR016047">
    <property type="entry name" value="M23ase_b-sheet_dom"/>
</dbReference>
<dbReference type="InterPro" id="IPR050570">
    <property type="entry name" value="Cell_wall_metabolism_enzyme"/>
</dbReference>
<feature type="transmembrane region" description="Helical" evidence="1">
    <location>
        <begin position="23"/>
        <end position="46"/>
    </location>
</feature>
<dbReference type="Proteomes" id="UP000176705">
    <property type="component" value="Unassembled WGS sequence"/>
</dbReference>
<dbReference type="PANTHER" id="PTHR21666:SF270">
    <property type="entry name" value="MUREIN HYDROLASE ACTIVATOR ENVC"/>
    <property type="match status" value="1"/>
</dbReference>
<dbReference type="STRING" id="1802280.A3B37_01405"/>
<gene>
    <name evidence="3" type="ORF">A3B37_01405</name>
</gene>
<dbReference type="Pfam" id="PF01551">
    <property type="entry name" value="Peptidase_M23"/>
    <property type="match status" value="1"/>
</dbReference>
<dbReference type="SMART" id="SM00257">
    <property type="entry name" value="LysM"/>
    <property type="match status" value="2"/>
</dbReference>
<sequence length="370" mass="38487">MKASWPEKSNSVEPQTLLSPKKLLAFNGPGGILALCSLMVILGWGIPQISEAGILSFLVKLVSGGESEVEEAASPLTEIEAAFVSSALGAVRRGSEPADPAESGALSIIQADALVAPLNPIGTLSPPEAAPAGQIFLYTVRSGDSLRSIADSFDVSVNTIRWANGIADTRILKPGIQLVILPVTGVRHTVKGGDTVAAVAKRYRASIEEIIQFNGFAPDEELAVGQVLIVPSGELPEAVPINGGERSPAFASLPRYEGYYLRPIVGGRRSRGIHGYNGVDLASSCGLPVLAAADGTILITRGAGWNGGYGRYVVIAHPNSTQTLYAHLKDLAVAPGQGVRQGEVVGAIGSSGNSTGCHVHFEVRGARNPF</sequence>
<evidence type="ECO:0000256" key="1">
    <source>
        <dbReference type="SAM" id="Phobius"/>
    </source>
</evidence>
<reference evidence="3 4" key="1">
    <citation type="journal article" date="2016" name="Nat. Commun.">
        <title>Thousands of microbial genomes shed light on interconnected biogeochemical processes in an aquifer system.</title>
        <authorList>
            <person name="Anantharaman K."/>
            <person name="Brown C.T."/>
            <person name="Hug L.A."/>
            <person name="Sharon I."/>
            <person name="Castelle C.J."/>
            <person name="Probst A.J."/>
            <person name="Thomas B.C."/>
            <person name="Singh A."/>
            <person name="Wilkins M.J."/>
            <person name="Karaoz U."/>
            <person name="Brodie E.L."/>
            <person name="Williams K.H."/>
            <person name="Hubbard S.S."/>
            <person name="Banfield J.F."/>
        </authorList>
    </citation>
    <scope>NUCLEOTIDE SEQUENCE [LARGE SCALE GENOMIC DNA]</scope>
</reference>
<protein>
    <recommendedName>
        <fullName evidence="2">LysM domain-containing protein</fullName>
    </recommendedName>
</protein>
<dbReference type="GO" id="GO:0004222">
    <property type="term" value="F:metalloendopeptidase activity"/>
    <property type="evidence" value="ECO:0007669"/>
    <property type="project" value="TreeGrafter"/>
</dbReference>
<dbReference type="SUPFAM" id="SSF51261">
    <property type="entry name" value="Duplicated hybrid motif"/>
    <property type="match status" value="1"/>
</dbReference>
<name>A0A1G2LEC6_9BACT</name>
<dbReference type="SUPFAM" id="SSF54106">
    <property type="entry name" value="LysM domain"/>
    <property type="match status" value="2"/>
</dbReference>
<dbReference type="Gene3D" id="2.70.70.10">
    <property type="entry name" value="Glucose Permease (Domain IIA)"/>
    <property type="match status" value="1"/>
</dbReference>
<feature type="domain" description="LysM" evidence="2">
    <location>
        <begin position="186"/>
        <end position="230"/>
    </location>
</feature>
<dbReference type="PROSITE" id="PS51782">
    <property type="entry name" value="LYSM"/>
    <property type="match status" value="2"/>
</dbReference>
<evidence type="ECO:0000313" key="4">
    <source>
        <dbReference type="Proteomes" id="UP000176705"/>
    </source>
</evidence>
<comment type="caution">
    <text evidence="3">The sequence shown here is derived from an EMBL/GenBank/DDBJ whole genome shotgun (WGS) entry which is preliminary data.</text>
</comment>